<feature type="binding site" evidence="5">
    <location>
        <position position="64"/>
    </location>
    <ligand>
        <name>a divalent metal cation</name>
        <dbReference type="ChEBI" id="CHEBI:60240"/>
        <label>2</label>
    </ligand>
</feature>
<dbReference type="InterPro" id="IPR036069">
    <property type="entry name" value="DUF34/NIF3_sf"/>
</dbReference>
<proteinExistence type="inferred from homology"/>
<dbReference type="InterPro" id="IPR002678">
    <property type="entry name" value="DUF34/NIF3"/>
</dbReference>
<dbReference type="AlphaFoldDB" id="A0A0S3QW30"/>
<keyword evidence="4 5" id="KW-0479">Metal-binding</keyword>
<evidence type="ECO:0000313" key="7">
    <source>
        <dbReference type="Proteomes" id="UP000063234"/>
    </source>
</evidence>
<dbReference type="SUPFAM" id="SSF102705">
    <property type="entry name" value="NIF3 (NGG1p interacting factor 3)-like"/>
    <property type="match status" value="1"/>
</dbReference>
<dbReference type="KEGG" id="ttk:TST_1744"/>
<dbReference type="STRING" id="1298851.TST_1744"/>
<feature type="binding site" evidence="5">
    <location>
        <position position="222"/>
    </location>
    <ligand>
        <name>a divalent metal cation</name>
        <dbReference type="ChEBI" id="CHEBI:60240"/>
        <label>1</label>
    </ligand>
</feature>
<evidence type="ECO:0000256" key="2">
    <source>
        <dbReference type="ARBA" id="ARBA00011643"/>
    </source>
</evidence>
<dbReference type="Proteomes" id="UP000063234">
    <property type="component" value="Chromosome"/>
</dbReference>
<dbReference type="PANTHER" id="PTHR13799">
    <property type="entry name" value="NGG1 INTERACTING FACTOR 3"/>
    <property type="match status" value="1"/>
</dbReference>
<evidence type="ECO:0000256" key="5">
    <source>
        <dbReference type="PIRSR" id="PIRSR602678-1"/>
    </source>
</evidence>
<evidence type="ECO:0000256" key="1">
    <source>
        <dbReference type="ARBA" id="ARBA00006964"/>
    </source>
</evidence>
<comment type="subunit">
    <text evidence="2">Homohexamer.</text>
</comment>
<dbReference type="GO" id="GO:0046872">
    <property type="term" value="F:metal ion binding"/>
    <property type="evidence" value="ECO:0007669"/>
    <property type="project" value="UniProtKB-KW"/>
</dbReference>
<accession>A0A0S3QW30</accession>
<feature type="binding site" evidence="5">
    <location>
        <position position="103"/>
    </location>
    <ligand>
        <name>a divalent metal cation</name>
        <dbReference type="ChEBI" id="CHEBI:60240"/>
        <label>1</label>
    </ligand>
</feature>
<feature type="binding site" evidence="5">
    <location>
        <position position="65"/>
    </location>
    <ligand>
        <name>a divalent metal cation</name>
        <dbReference type="ChEBI" id="CHEBI:60240"/>
        <label>1</label>
    </ligand>
</feature>
<dbReference type="GO" id="GO:0005737">
    <property type="term" value="C:cytoplasm"/>
    <property type="evidence" value="ECO:0007669"/>
    <property type="project" value="TreeGrafter"/>
</dbReference>
<dbReference type="NCBIfam" id="TIGR00486">
    <property type="entry name" value="YbgI_SA1388"/>
    <property type="match status" value="1"/>
</dbReference>
<comment type="similarity">
    <text evidence="1">Belongs to the GTP cyclohydrolase I type 2/NIF3 family.</text>
</comment>
<dbReference type="Pfam" id="PF01784">
    <property type="entry name" value="DUF34_NIF3"/>
    <property type="match status" value="1"/>
</dbReference>
<dbReference type="Gene3D" id="3.40.1390.30">
    <property type="entry name" value="NIF3 (NGG1p interacting factor 3)-like"/>
    <property type="match status" value="2"/>
</dbReference>
<dbReference type="PANTHER" id="PTHR13799:SF14">
    <property type="entry name" value="GTP CYCLOHYDROLASE 1 TYPE 2 HOMOLOG"/>
    <property type="match status" value="1"/>
</dbReference>
<gene>
    <name evidence="6" type="ORF">TST_1744</name>
</gene>
<evidence type="ECO:0000313" key="6">
    <source>
        <dbReference type="EMBL" id="BAT72528.1"/>
    </source>
</evidence>
<protein>
    <recommendedName>
        <fullName evidence="3">GTP cyclohydrolase 1 type 2 homolog</fullName>
    </recommendedName>
</protein>
<dbReference type="OrthoDB" id="9792792at2"/>
<evidence type="ECO:0000256" key="3">
    <source>
        <dbReference type="ARBA" id="ARBA00022112"/>
    </source>
</evidence>
<dbReference type="FunFam" id="3.40.1390.30:FF:000001">
    <property type="entry name" value="GTP cyclohydrolase 1 type 2"/>
    <property type="match status" value="1"/>
</dbReference>
<dbReference type="EMBL" id="AP013035">
    <property type="protein sequence ID" value="BAT72528.1"/>
    <property type="molecule type" value="Genomic_DNA"/>
</dbReference>
<name>A0A0S3QW30_THET7</name>
<feature type="binding site" evidence="5">
    <location>
        <position position="218"/>
    </location>
    <ligand>
        <name>a divalent metal cation</name>
        <dbReference type="ChEBI" id="CHEBI:60240"/>
        <label>1</label>
    </ligand>
</feature>
<reference evidence="7" key="1">
    <citation type="journal article" date="2018" name="Science">
        <title>A primordial and reversible TCA cycle in a facultatively chemolithoautotrophic thermophile.</title>
        <authorList>
            <person name="Nunoura T."/>
            <person name="Chikaraishi Y."/>
            <person name="Izaki R."/>
            <person name="Suwa T."/>
            <person name="Sato T."/>
            <person name="Harada T."/>
            <person name="Mori K."/>
            <person name="Kato Y."/>
            <person name="Miyazaki M."/>
            <person name="Shimamura S."/>
            <person name="Yanagawa K."/>
            <person name="Shuto A."/>
            <person name="Ohkouchi N."/>
            <person name="Fujita N."/>
            <person name="Takaki Y."/>
            <person name="Atomi H."/>
            <person name="Takai K."/>
        </authorList>
    </citation>
    <scope>NUCLEOTIDE SEQUENCE [LARGE SCALE GENOMIC DNA]</scope>
    <source>
        <strain evidence="7">DSM 17441 / JCM 13301 / NBRC 103674 / ABI70S6</strain>
    </source>
</reference>
<evidence type="ECO:0000256" key="4">
    <source>
        <dbReference type="ARBA" id="ARBA00022723"/>
    </source>
</evidence>
<dbReference type="RefSeq" id="WP_068550692.1">
    <property type="nucleotide sequence ID" value="NZ_AP013035.1"/>
</dbReference>
<keyword evidence="7" id="KW-1185">Reference proteome</keyword>
<organism evidence="6 7">
    <name type="scientific">Thermosulfidibacter takaii (strain DSM 17441 / JCM 13301 / NBRC 103674 / ABI70S6)</name>
    <dbReference type="NCBI Taxonomy" id="1298851"/>
    <lineage>
        <taxon>Bacteria</taxon>
        <taxon>Pseudomonadati</taxon>
        <taxon>Thermosulfidibacterota</taxon>
        <taxon>Thermosulfidibacteria</taxon>
        <taxon>Thermosulfidibacterales</taxon>
        <taxon>Thermosulfidibacteraceae</taxon>
    </lineage>
</organism>
<sequence>MRVKNLIELVDRYFPLNIAMEWDNCGLQVGNPLTEVRKVLLCLDVSLDTVREAIQKRCDVIVSHHPLIFKGLKNVDFSQSLGQILYLCAKENISILSFHTNVDAAEGGMADYIASKLGLKTLESLDETGIGKVGYTQPIDIKLLIEKVCHTLQVPASYLRVVEGRNNTIRKVAICPGSGGDLIKKAFEKGADCYITGDVKYHQAQEAYGSIWVIDAGHYYTEKPFCELMKGILEKEGLSCEISEVSTNPFTNVGGGYG</sequence>